<keyword evidence="10 15" id="KW-1133">Transmembrane helix</keyword>
<keyword evidence="6" id="KW-1161">Viral attachment to host cell</keyword>
<keyword evidence="8" id="KW-0946">Virion</keyword>
<evidence type="ECO:0000256" key="10">
    <source>
        <dbReference type="ARBA" id="ARBA00022989"/>
    </source>
</evidence>
<reference evidence="17" key="1">
    <citation type="submission" date="2024-02" db="EMBL/GenBank/DDBJ databases">
        <authorList>
            <person name="Martyn C."/>
            <person name="Kistler A.L."/>
        </authorList>
    </citation>
    <scope>NUCLEOTIDE SEQUENCE</scope>
    <source>
        <strain evidence="17">CA008</strain>
    </source>
</reference>
<organism evidence="17">
    <name type="scientific">Painter's Point virus</name>
    <dbReference type="NCBI Taxonomy" id="3139878"/>
    <lineage>
        <taxon>Viruses</taxon>
        <taxon>Riboviria</taxon>
    </lineage>
</organism>
<dbReference type="EMBL" id="PP415832">
    <property type="protein sequence ID" value="WZL61381.1"/>
    <property type="molecule type" value="Genomic_RNA"/>
</dbReference>
<dbReference type="GO" id="GO:0019062">
    <property type="term" value="P:virion attachment to host cell"/>
    <property type="evidence" value="ECO:0007669"/>
    <property type="project" value="UniProtKB-KW"/>
</dbReference>
<name>A0AAN0LND2_9VIRU</name>
<dbReference type="GO" id="GO:0043657">
    <property type="term" value="C:host cell"/>
    <property type="evidence" value="ECO:0007669"/>
    <property type="project" value="UniProtKB-SubCell"/>
</dbReference>
<keyword evidence="7" id="KW-1040">Host Golgi apparatus</keyword>
<keyword evidence="9" id="KW-1043">Host membrane</keyword>
<sequence>MNRPLEAILFVLCFAPVLMPPVLKLPGGVPKEIGVVHNWGCVGGVCRVQCNHISGVVTEWNYGEFNINDAMKLSERACNSMERDESTHDSEHELDAKKRLCLIKLERNEDGSAQMKIMKSKGAIPQVLATADHKRIPQACPDLGNTPEVVAEVVRSEVICDLDSPKKLCPVRIQEMLRAIEFVSFDIIMKKEGDNPEGVLNLVKSRKENEFRYKPLNPRYLSEHPSESLSKFWEDYSEGNFKSLDDFMYLNSKLDIEEVTESNQIKPGVEERSGSRHIARENPTVKEDEGTKFGLKELVTRDHKTATAAGTRPWNHLKRDYTGYVVNDRGECKLKNKTNLGEIDEEDKMTVSMLSNCRATKGKNHSCRCLETNAPRFLDGSNDICLGGPEVEIEEVERSYHERMDLCMIYCTVNEGNTNTENRPVFRTVLYRTPFQSMRGKWKSGLEDYLARKASSSDHTEKIAECWPEEYSSYLHDSSKRVMRRAFEDKDNWCAQDDFMGTRDTIEIPSSCLEEHAQLYSQKHLKLDGDLTTTWVLCSQKVELCYRPACSIQMKSTALKAEVTMKSSYAKYTLRDGAGNSYDGYFEGEKVVEIQFEEPGQRSVHGMCNQSPLERKVILSVKEYCDEKHSGPSGIPMNIYCKRPKLIKITGTILLISLILHMGRGYMGTIGASIGTLIFVWITWAFLGRFQCQNCCCMRLSKKSHECRNFRCKRCLTVYCTHKKNDSDRISISRELQIHMKNCERKKADDSNFTCALSYTFDVIAYLVELSCRVIPVTGGTVACIILLSLMWHGADGKILEDHERIMKKALSDMSEYIERLESEGFHPYNARFTPGLREDIEAIRMEKDCATKVCSIIMTIRSSLQITKGREFGFRVFPKDPVSESNLTYINVNVKFMEPVRECQYKNIYKTGKVVHRSVSGDTCTEGCGPCLNHLRGLQKVRDLHMIDPIEHLHENSASWGCDGPGCMAINQGCTCGLCWCELENEEWEVKEVVLEKAFVTLCFQFGSEGLCKKIGNEERGKDISVVKGGELVQKCPKRIACSTSTGECRSGEILGLGDFGDKFGSVKLIGGRTLFKAEVRAQEQCLFAKHRWFEYKQCCKDTYHLVDSLQHVPFSFHENSKDKKTLPIEDAGEWTIEMTMPPYRYMKEKDVLKLESLSIDSCHGCHSCEEGGSCLLHYSSNFMVTPSFECEGAQTDISHITLNRGLNKVAFNIYSKKKEGEINCTIGGFKAHGKYTLVEPPKFPHGDGVIKMDSKKAFNTDCREWLCGWNPFTFNLTTIKGYISIFLIILVASIVLYIMIKVCGGALGQLNSGIKEKAAMRNKRK</sequence>
<evidence type="ECO:0000256" key="12">
    <source>
        <dbReference type="ARBA" id="ARBA00023180"/>
    </source>
</evidence>
<keyword evidence="12" id="KW-0325">Glycoprotein</keyword>
<feature type="transmembrane region" description="Helical" evidence="15">
    <location>
        <begin position="670"/>
        <end position="687"/>
    </location>
</feature>
<evidence type="ECO:0000256" key="4">
    <source>
        <dbReference type="ARBA" id="ARBA00022581"/>
    </source>
</evidence>
<feature type="transmembrane region" description="Helical" evidence="15">
    <location>
        <begin position="1283"/>
        <end position="1302"/>
    </location>
</feature>
<evidence type="ECO:0000256" key="8">
    <source>
        <dbReference type="ARBA" id="ARBA00022844"/>
    </source>
</evidence>
<keyword evidence="5 15" id="KW-0812">Transmembrane</keyword>
<dbReference type="InterPro" id="IPR005167">
    <property type="entry name" value="Bunya_G1"/>
</dbReference>
<evidence type="ECO:0000256" key="15">
    <source>
        <dbReference type="SAM" id="Phobius"/>
    </source>
</evidence>
<evidence type="ECO:0000256" key="1">
    <source>
        <dbReference type="ARBA" id="ARBA00004328"/>
    </source>
</evidence>
<keyword evidence="11 15" id="KW-0472">Membrane</keyword>
<feature type="compositionally biased region" description="Basic and acidic residues" evidence="14">
    <location>
        <begin position="268"/>
        <end position="289"/>
    </location>
</feature>
<keyword evidence="4" id="KW-0945">Host-virus interaction</keyword>
<evidence type="ECO:0000256" key="13">
    <source>
        <dbReference type="ARBA" id="ARBA00023296"/>
    </source>
</evidence>
<evidence type="ECO:0000259" key="16">
    <source>
        <dbReference type="Pfam" id="PF03557"/>
    </source>
</evidence>
<evidence type="ECO:0000256" key="7">
    <source>
        <dbReference type="ARBA" id="ARBA00022812"/>
    </source>
</evidence>
<evidence type="ECO:0000256" key="11">
    <source>
        <dbReference type="ARBA" id="ARBA00023136"/>
    </source>
</evidence>
<accession>A0AAN0LND2</accession>
<evidence type="ECO:0000256" key="5">
    <source>
        <dbReference type="ARBA" id="ARBA00022692"/>
    </source>
</evidence>
<keyword evidence="13" id="KW-1160">Virus entry into host cell</keyword>
<feature type="region of interest" description="Disordered" evidence="14">
    <location>
        <begin position="266"/>
        <end position="289"/>
    </location>
</feature>
<protein>
    <submittedName>
        <fullName evidence="17">Glycoprotein</fullName>
    </submittedName>
</protein>
<evidence type="ECO:0000313" key="17">
    <source>
        <dbReference type="EMBL" id="WZL61381.1"/>
    </source>
</evidence>
<dbReference type="GO" id="GO:0044003">
    <property type="term" value="P:symbiont-mediated perturbation of host process"/>
    <property type="evidence" value="ECO:0007669"/>
    <property type="project" value="InterPro"/>
</dbReference>
<dbReference type="Pfam" id="PF03557">
    <property type="entry name" value="Bunya_G1"/>
    <property type="match status" value="1"/>
</dbReference>
<proteinExistence type="predicted"/>
<evidence type="ECO:0000256" key="9">
    <source>
        <dbReference type="ARBA" id="ARBA00022870"/>
    </source>
</evidence>
<evidence type="ECO:0000256" key="14">
    <source>
        <dbReference type="SAM" id="MobiDB-lite"/>
    </source>
</evidence>
<evidence type="ECO:0000256" key="6">
    <source>
        <dbReference type="ARBA" id="ARBA00022804"/>
    </source>
</evidence>
<comment type="subcellular location">
    <subcellularLocation>
        <location evidence="2">Host cell</location>
    </subcellularLocation>
    <subcellularLocation>
        <location evidence="3">Host membrane</location>
    </subcellularLocation>
    <subcellularLocation>
        <location evidence="1">Virion</location>
    </subcellularLocation>
</comment>
<feature type="domain" description="Bunyavirus glycoprotein G1" evidence="16">
    <location>
        <begin position="861"/>
        <end position="1218"/>
    </location>
</feature>
<dbReference type="GO" id="GO:0044423">
    <property type="term" value="C:virion component"/>
    <property type="evidence" value="ECO:0007669"/>
    <property type="project" value="UniProtKB-KW"/>
</dbReference>
<evidence type="ECO:0000256" key="3">
    <source>
        <dbReference type="ARBA" id="ARBA00004551"/>
    </source>
</evidence>
<dbReference type="GO" id="GO:0033644">
    <property type="term" value="C:host cell membrane"/>
    <property type="evidence" value="ECO:0007669"/>
    <property type="project" value="UniProtKB-SubCell"/>
</dbReference>
<evidence type="ECO:0000256" key="2">
    <source>
        <dbReference type="ARBA" id="ARBA00004340"/>
    </source>
</evidence>
<dbReference type="GO" id="GO:0046718">
    <property type="term" value="P:symbiont entry into host cell"/>
    <property type="evidence" value="ECO:0007669"/>
    <property type="project" value="UniProtKB-KW"/>
</dbReference>